<dbReference type="GeneID" id="88176060"/>
<sequence length="872" mass="96437">MSSSPLCGGYKFPLESPGSTQAQMALMGYGFPTVSGILSESLNVSLAMASNADGTLASRECDYFGMSFALPVLQVKSNSTFISPRKPSLRDGAGSISSLTSVSTAVSSHLGSFTAQDFSHSTDTLVDDKLNEKFIPTQPCNSKNVLLLSLTMPRRASTQATMSSRQVPNQKEETGPQFARPDILRKPPHSSTGTHFELAHKYPHIAGNSSLNNSPNQIRAGSVPLLRKQVTAPTFPPIHEISFLNGLKSEQAKRTTQTNFREAILALSSSISYMSPFEVANLIHDAEINPKTTLRNVLPIDIRPLTDYVKSHLTGAINVCLPLTLLKRQNFNLKKCINSLPAYENLVLQNYLLSNSTNQSNDTEIDTVSGGKYGLPTLIVYDNVSSSSNLLYMCKKLIDLSCWDSEAAPSIILIDGAFDAMVLQHPASVMSGSTDMIDMDKLKLDGEVEENTDLTCQLAPNLLKSTKAVRSHSTPGFSGLSQPGSASCAALSNFFLPQNLPSKAFRIRHNEEVFNTSMAPCAEDELSAIVLDPSQLSFLPQWLASSVTDKCKIRADFNILENRERERLNRAFGSHEGEIMEETGEIIPSISSGLDFGHKNRYKDIFLFDHSRVKLFEPNTDLLSNSEGEYINASHLDPANSCKSLYVGESSRQERLIREGNYLATQGPMSQTVGDFWRCIVDQRALVIVSLTAEYENGSEKCYPYWRGGEFQSGCHTIRVSIEEVKSIGPIISRVFAVVVDDAKPHRVTQLHHDSWKDMSVDVEIDDILMMLALKQKILASVDTLPQIPTVVHCSAGCGRTGVFCVVDHLINLLEENGTPELPRDPIFELVDAFRRQRVLMVQTVRQYGFLYRIMIRYILGKRRCNSYIKME</sequence>
<keyword evidence="8" id="KW-1185">Reference proteome</keyword>
<dbReference type="InterPro" id="IPR036873">
    <property type="entry name" value="Rhodanese-like_dom_sf"/>
</dbReference>
<dbReference type="KEGG" id="asau:88176060"/>
<evidence type="ECO:0000313" key="8">
    <source>
        <dbReference type="Proteomes" id="UP001338582"/>
    </source>
</evidence>
<dbReference type="CDD" id="cd18533">
    <property type="entry name" value="PTP_fungal"/>
    <property type="match status" value="1"/>
</dbReference>
<name>A0AAX4HGX7_9ASCO</name>
<dbReference type="SMART" id="SM00404">
    <property type="entry name" value="PTPc_motif"/>
    <property type="match status" value="1"/>
</dbReference>
<evidence type="ECO:0000259" key="5">
    <source>
        <dbReference type="PROSITE" id="PS50056"/>
    </source>
</evidence>
<dbReference type="PROSITE" id="PS50055">
    <property type="entry name" value="TYR_PHOSPHATASE_PTP"/>
    <property type="match status" value="1"/>
</dbReference>
<evidence type="ECO:0000256" key="2">
    <source>
        <dbReference type="ARBA" id="ARBA00013064"/>
    </source>
</evidence>
<evidence type="ECO:0000256" key="3">
    <source>
        <dbReference type="SAM" id="MobiDB-lite"/>
    </source>
</evidence>
<evidence type="ECO:0000256" key="1">
    <source>
        <dbReference type="ARBA" id="ARBA00009649"/>
    </source>
</evidence>
<feature type="domain" description="Rhodanese" evidence="6">
    <location>
        <begin position="293"/>
        <end position="322"/>
    </location>
</feature>
<accession>A0AAX4HGX7</accession>
<feature type="compositionally biased region" description="Polar residues" evidence="3">
    <location>
        <begin position="158"/>
        <end position="169"/>
    </location>
</feature>
<gene>
    <name evidence="7" type="ORF">PUMCH_005000</name>
</gene>
<dbReference type="PANTHER" id="PTHR19134:SF561">
    <property type="entry name" value="PROTEIN TYROSINE PHOSPHATASE 36E, ISOFORM A"/>
    <property type="match status" value="1"/>
</dbReference>
<reference evidence="7 8" key="1">
    <citation type="submission" date="2023-10" db="EMBL/GenBank/DDBJ databases">
        <title>Draft Genome Sequence of Candida saopaulonensis from a very Premature Infant with Sepsis.</title>
        <authorList>
            <person name="Ning Y."/>
            <person name="Dai R."/>
            <person name="Xiao M."/>
            <person name="Xu Y."/>
            <person name="Yan Q."/>
            <person name="Zhang L."/>
        </authorList>
    </citation>
    <scope>NUCLEOTIDE SEQUENCE [LARGE SCALE GENOMIC DNA]</scope>
    <source>
        <strain evidence="7 8">19XY460</strain>
    </source>
</reference>
<dbReference type="InterPro" id="IPR029021">
    <property type="entry name" value="Prot-tyrosine_phosphatase-like"/>
</dbReference>
<dbReference type="RefSeq" id="XP_062879982.1">
    <property type="nucleotide sequence ID" value="XM_063023912.1"/>
</dbReference>
<dbReference type="PRINTS" id="PR00700">
    <property type="entry name" value="PRTYPHPHTASE"/>
</dbReference>
<proteinExistence type="inferred from homology"/>
<evidence type="ECO:0000259" key="4">
    <source>
        <dbReference type="PROSITE" id="PS50055"/>
    </source>
</evidence>
<dbReference type="Pfam" id="PF00102">
    <property type="entry name" value="Y_phosphatase"/>
    <property type="match status" value="1"/>
</dbReference>
<dbReference type="PROSITE" id="PS00383">
    <property type="entry name" value="TYR_PHOSPHATASE_1"/>
    <property type="match status" value="1"/>
</dbReference>
<evidence type="ECO:0000259" key="6">
    <source>
        <dbReference type="PROSITE" id="PS50206"/>
    </source>
</evidence>
<dbReference type="EC" id="3.1.3.48" evidence="2"/>
<dbReference type="SUPFAM" id="SSF52821">
    <property type="entry name" value="Rhodanese/Cell cycle control phosphatase"/>
    <property type="match status" value="1"/>
</dbReference>
<feature type="domain" description="Tyrosine specific protein phosphatases" evidence="5">
    <location>
        <begin position="776"/>
        <end position="849"/>
    </location>
</feature>
<dbReference type="Proteomes" id="UP001338582">
    <property type="component" value="Chromosome 7"/>
</dbReference>
<dbReference type="Gene3D" id="3.40.250.10">
    <property type="entry name" value="Rhodanese-like domain"/>
    <property type="match status" value="1"/>
</dbReference>
<dbReference type="InterPro" id="IPR003595">
    <property type="entry name" value="Tyr_Pase_cat"/>
</dbReference>
<evidence type="ECO:0000313" key="7">
    <source>
        <dbReference type="EMBL" id="WPK27604.1"/>
    </source>
</evidence>
<organism evidence="7 8">
    <name type="scientific">Australozyma saopauloensis</name>
    <dbReference type="NCBI Taxonomy" id="291208"/>
    <lineage>
        <taxon>Eukaryota</taxon>
        <taxon>Fungi</taxon>
        <taxon>Dikarya</taxon>
        <taxon>Ascomycota</taxon>
        <taxon>Saccharomycotina</taxon>
        <taxon>Pichiomycetes</taxon>
        <taxon>Metschnikowiaceae</taxon>
        <taxon>Australozyma</taxon>
    </lineage>
</organism>
<dbReference type="InterPro" id="IPR016130">
    <property type="entry name" value="Tyr_Pase_AS"/>
</dbReference>
<dbReference type="InterPro" id="IPR000242">
    <property type="entry name" value="PTP_cat"/>
</dbReference>
<protein>
    <recommendedName>
        <fullName evidence="2">protein-tyrosine-phosphatase</fullName>
        <ecNumber evidence="2">3.1.3.48</ecNumber>
    </recommendedName>
</protein>
<dbReference type="PROSITE" id="PS50056">
    <property type="entry name" value="TYR_PHOSPHATASE_2"/>
    <property type="match status" value="1"/>
</dbReference>
<dbReference type="PROSITE" id="PS50206">
    <property type="entry name" value="RHODANESE_3"/>
    <property type="match status" value="1"/>
</dbReference>
<dbReference type="AlphaFoldDB" id="A0AAX4HGX7"/>
<dbReference type="EMBL" id="CP138900">
    <property type="protein sequence ID" value="WPK27604.1"/>
    <property type="molecule type" value="Genomic_DNA"/>
</dbReference>
<dbReference type="PANTHER" id="PTHR19134">
    <property type="entry name" value="RECEPTOR-TYPE TYROSINE-PROTEIN PHOSPHATASE"/>
    <property type="match status" value="1"/>
</dbReference>
<dbReference type="Gene3D" id="3.90.190.10">
    <property type="entry name" value="Protein tyrosine phosphatase superfamily"/>
    <property type="match status" value="1"/>
</dbReference>
<feature type="domain" description="Tyrosine-protein phosphatase" evidence="4">
    <location>
        <begin position="599"/>
        <end position="858"/>
    </location>
</feature>
<comment type="similarity">
    <text evidence="1">Belongs to the protein-tyrosine phosphatase family. Non-receptor class subfamily.</text>
</comment>
<dbReference type="SUPFAM" id="SSF52799">
    <property type="entry name" value="(Phosphotyrosine protein) phosphatases II"/>
    <property type="match status" value="1"/>
</dbReference>
<dbReference type="InterPro" id="IPR000387">
    <property type="entry name" value="Tyr_Pase_dom"/>
</dbReference>
<dbReference type="SMART" id="SM00194">
    <property type="entry name" value="PTPc"/>
    <property type="match status" value="1"/>
</dbReference>
<dbReference type="GO" id="GO:0004725">
    <property type="term" value="F:protein tyrosine phosphatase activity"/>
    <property type="evidence" value="ECO:0007669"/>
    <property type="project" value="UniProtKB-EC"/>
</dbReference>
<feature type="region of interest" description="Disordered" evidence="3">
    <location>
        <begin position="158"/>
        <end position="195"/>
    </location>
</feature>
<dbReference type="InterPro" id="IPR001763">
    <property type="entry name" value="Rhodanese-like_dom"/>
</dbReference>
<dbReference type="InterPro" id="IPR050348">
    <property type="entry name" value="Protein-Tyr_Phosphatase"/>
</dbReference>